<keyword evidence="5" id="KW-1185">Reference proteome</keyword>
<proteinExistence type="inferred from homology"/>
<accession>A0A7X0B4C7</accession>
<dbReference type="Gene3D" id="1.20.1600.10">
    <property type="entry name" value="Outer membrane efflux proteins (OEP)"/>
    <property type="match status" value="1"/>
</dbReference>
<dbReference type="InterPro" id="IPR010131">
    <property type="entry name" value="MdtP/NodT-like"/>
</dbReference>
<evidence type="ECO:0000256" key="2">
    <source>
        <dbReference type="SAM" id="Coils"/>
    </source>
</evidence>
<sequence length="406" mass="42277">MSTAPFAPALAAPAPSYAQLLGEAEVTAPRLLAAKALIAQAEGLADQAGTLPNPTVSVLTENVAGTRNYRAFDQAETTLQFNQLVELGGKRGARQAAGQADVDASEAHFAATRVAYACDLALAYADAEAAGRRVDLAEDELEEAQRDDQAARALVAAGREATVRTLQSQATLTSMRADLSQAKAASAAALDRLAVLAGAPEPYTAFPVSLLDTAAARTGGDGRQDPPTGDPLASPGYRASVADREAAFRRLEVERARATPDVTASLGMRRLEGDRATTFVAGVSIPLPLFDRNRGNISAAQASLTGAEARLEAARREAEAGVRSTRLQARAAQDRLAAADQSLAAAQEAYRLTRIAYEGGKAPLSELLTARHALGVANATKVDAQLARVDAITALARVEGRIPFGD</sequence>
<dbReference type="InterPro" id="IPR003423">
    <property type="entry name" value="OMP_efflux"/>
</dbReference>
<dbReference type="RefSeq" id="WP_211106606.1">
    <property type="nucleotide sequence ID" value="NZ_JACIIZ010000025.1"/>
</dbReference>
<dbReference type="GO" id="GO:0015562">
    <property type="term" value="F:efflux transmembrane transporter activity"/>
    <property type="evidence" value="ECO:0007669"/>
    <property type="project" value="InterPro"/>
</dbReference>
<feature type="coiled-coil region" evidence="2">
    <location>
        <begin position="297"/>
        <end position="349"/>
    </location>
</feature>
<protein>
    <submittedName>
        <fullName evidence="4">Cobalt-zinc-cadmium efflux system outer membrane protein</fullName>
    </submittedName>
</protein>
<feature type="region of interest" description="Disordered" evidence="3">
    <location>
        <begin position="216"/>
        <end position="236"/>
    </location>
</feature>
<comment type="similarity">
    <text evidence="1">Belongs to the outer membrane factor (OMF) (TC 1.B.17) family.</text>
</comment>
<feature type="coiled-coil region" evidence="2">
    <location>
        <begin position="127"/>
        <end position="154"/>
    </location>
</feature>
<reference evidence="4 5" key="1">
    <citation type="submission" date="2020-08" db="EMBL/GenBank/DDBJ databases">
        <title>Genomic Encyclopedia of Type Strains, Phase IV (KMG-IV): sequencing the most valuable type-strain genomes for metagenomic binning, comparative biology and taxonomic classification.</title>
        <authorList>
            <person name="Goeker M."/>
        </authorList>
    </citation>
    <scope>NUCLEOTIDE SEQUENCE [LARGE SCALE GENOMIC DNA]</scope>
    <source>
        <strain evidence="4 5">DSM 22198</strain>
    </source>
</reference>
<gene>
    <name evidence="4" type="ORF">FHS74_005766</name>
</gene>
<dbReference type="EMBL" id="JACIIZ010000025">
    <property type="protein sequence ID" value="MBB6255167.1"/>
    <property type="molecule type" value="Genomic_DNA"/>
</dbReference>
<evidence type="ECO:0000256" key="3">
    <source>
        <dbReference type="SAM" id="MobiDB-lite"/>
    </source>
</evidence>
<evidence type="ECO:0000313" key="5">
    <source>
        <dbReference type="Proteomes" id="UP000539175"/>
    </source>
</evidence>
<dbReference type="Pfam" id="PF02321">
    <property type="entry name" value="OEP"/>
    <property type="match status" value="2"/>
</dbReference>
<name>A0A7X0B4C7_9PROT</name>
<dbReference type="PANTHER" id="PTHR30203">
    <property type="entry name" value="OUTER MEMBRANE CATION EFFLUX PROTEIN"/>
    <property type="match status" value="1"/>
</dbReference>
<evidence type="ECO:0000313" key="4">
    <source>
        <dbReference type="EMBL" id="MBB6255167.1"/>
    </source>
</evidence>
<comment type="caution">
    <text evidence="4">The sequence shown here is derived from an EMBL/GenBank/DDBJ whole genome shotgun (WGS) entry which is preliminary data.</text>
</comment>
<dbReference type="AlphaFoldDB" id="A0A7X0B4C7"/>
<dbReference type="Proteomes" id="UP000539175">
    <property type="component" value="Unassembled WGS sequence"/>
</dbReference>
<dbReference type="SUPFAM" id="SSF56954">
    <property type="entry name" value="Outer membrane efflux proteins (OEP)"/>
    <property type="match status" value="1"/>
</dbReference>
<evidence type="ECO:0000256" key="1">
    <source>
        <dbReference type="ARBA" id="ARBA00007613"/>
    </source>
</evidence>
<organism evidence="4 5">
    <name type="scientific">Nitrospirillum iridis</name>
    <dbReference type="NCBI Taxonomy" id="765888"/>
    <lineage>
        <taxon>Bacteria</taxon>
        <taxon>Pseudomonadati</taxon>
        <taxon>Pseudomonadota</taxon>
        <taxon>Alphaproteobacteria</taxon>
        <taxon>Rhodospirillales</taxon>
        <taxon>Azospirillaceae</taxon>
        <taxon>Nitrospirillum</taxon>
    </lineage>
</organism>
<dbReference type="PANTHER" id="PTHR30203:SF24">
    <property type="entry name" value="BLR4935 PROTEIN"/>
    <property type="match status" value="1"/>
</dbReference>
<keyword evidence="2" id="KW-0175">Coiled coil</keyword>